<keyword evidence="1 6" id="KW-0489">Methyltransferase</keyword>
<dbReference type="Gene3D" id="3.40.50.150">
    <property type="entry name" value="Vaccinia Virus protein VP39"/>
    <property type="match status" value="1"/>
</dbReference>
<keyword evidence="2 6" id="KW-0808">Transferase</keyword>
<evidence type="ECO:0000313" key="6">
    <source>
        <dbReference type="EMBL" id="MDK4307073.1"/>
    </source>
</evidence>
<dbReference type="RefSeq" id="WP_126850239.1">
    <property type="nucleotide sequence ID" value="NZ_JAQPSI010000010.1"/>
</dbReference>
<evidence type="ECO:0000256" key="4">
    <source>
        <dbReference type="SAM" id="MobiDB-lite"/>
    </source>
</evidence>
<dbReference type="CDD" id="cd02440">
    <property type="entry name" value="AdoMet_MTases"/>
    <property type="match status" value="1"/>
</dbReference>
<evidence type="ECO:0000259" key="5">
    <source>
        <dbReference type="Pfam" id="PF13649"/>
    </source>
</evidence>
<dbReference type="Pfam" id="PF13649">
    <property type="entry name" value="Methyltransf_25"/>
    <property type="match status" value="1"/>
</dbReference>
<dbReference type="InterPro" id="IPR029063">
    <property type="entry name" value="SAM-dependent_MTases_sf"/>
</dbReference>
<dbReference type="SUPFAM" id="SSF53335">
    <property type="entry name" value="S-adenosyl-L-methionine-dependent methyltransferases"/>
    <property type="match status" value="1"/>
</dbReference>
<accession>A0AAP4BRR9</accession>
<organism evidence="6 7">
    <name type="scientific">Corynebacterium pseudodiphtheriticum</name>
    <dbReference type="NCBI Taxonomy" id="37637"/>
    <lineage>
        <taxon>Bacteria</taxon>
        <taxon>Bacillati</taxon>
        <taxon>Actinomycetota</taxon>
        <taxon>Actinomycetes</taxon>
        <taxon>Mycobacteriales</taxon>
        <taxon>Corynebacteriaceae</taxon>
        <taxon>Corynebacterium</taxon>
    </lineage>
</organism>
<dbReference type="InterPro" id="IPR041698">
    <property type="entry name" value="Methyltransf_25"/>
</dbReference>
<proteinExistence type="predicted"/>
<dbReference type="AlphaFoldDB" id="A0AAP4BRR9"/>
<evidence type="ECO:0000256" key="2">
    <source>
        <dbReference type="ARBA" id="ARBA00022679"/>
    </source>
</evidence>
<feature type="domain" description="Methyltransferase" evidence="5">
    <location>
        <begin position="65"/>
        <end position="147"/>
    </location>
</feature>
<dbReference type="PANTHER" id="PTHR43464:SF19">
    <property type="entry name" value="UBIQUINONE BIOSYNTHESIS O-METHYLTRANSFERASE, MITOCHONDRIAL"/>
    <property type="match status" value="1"/>
</dbReference>
<dbReference type="EMBL" id="JASNVH010000008">
    <property type="protein sequence ID" value="MDK4307073.1"/>
    <property type="molecule type" value="Genomic_DNA"/>
</dbReference>
<reference evidence="6" key="1">
    <citation type="submission" date="2023-05" db="EMBL/GenBank/DDBJ databases">
        <title>Metabolic capabilities are highly conserved among human nasal-associated Corynebacterium species in pangenomic analyses.</title>
        <authorList>
            <person name="Tran T.H."/>
            <person name="Roberts A.Q."/>
            <person name="Escapa I.F."/>
            <person name="Gao W."/>
            <person name="Conlan S."/>
            <person name="Kong H."/>
            <person name="Segre J.A."/>
            <person name="Kelly M.S."/>
            <person name="Lemon K.P."/>
        </authorList>
    </citation>
    <scope>NUCLEOTIDE SEQUENCE</scope>
    <source>
        <strain evidence="6">KPL2773</strain>
    </source>
</reference>
<feature type="region of interest" description="Disordered" evidence="4">
    <location>
        <begin position="1"/>
        <end position="29"/>
    </location>
</feature>
<dbReference type="GO" id="GO:0032259">
    <property type="term" value="P:methylation"/>
    <property type="evidence" value="ECO:0007669"/>
    <property type="project" value="UniProtKB-KW"/>
</dbReference>
<dbReference type="PANTHER" id="PTHR43464">
    <property type="entry name" value="METHYLTRANSFERASE"/>
    <property type="match status" value="1"/>
</dbReference>
<evidence type="ECO:0000256" key="3">
    <source>
        <dbReference type="ARBA" id="ARBA00022691"/>
    </source>
</evidence>
<comment type="caution">
    <text evidence="6">The sequence shown here is derived from an EMBL/GenBank/DDBJ whole genome shotgun (WGS) entry which is preliminary data.</text>
</comment>
<evidence type="ECO:0000256" key="1">
    <source>
        <dbReference type="ARBA" id="ARBA00022603"/>
    </source>
</evidence>
<sequence>MHTDSTHSDSNVPGHHNSAHHAPSAAAMEDRYASNERVWSGDPNAALLNAVAGMGLDVASPRTALDIGCGEGADAVWLAQQGWQVTAIDHAPTAVRRAQELAAENGVQIDARAVSFQDFERAMFDLVICFFGQLSDDDVPKLESLVAPGGWLIFVHHDMESEKYLMPARLKEQLTELELVDDYVFEKNLERGGGAHHHRDLVLRARRS</sequence>
<dbReference type="Proteomes" id="UP001224412">
    <property type="component" value="Unassembled WGS sequence"/>
</dbReference>
<name>A0AAP4BRR9_9CORY</name>
<dbReference type="EC" id="2.1.-.-" evidence="6"/>
<evidence type="ECO:0000313" key="7">
    <source>
        <dbReference type="Proteomes" id="UP001224412"/>
    </source>
</evidence>
<keyword evidence="3" id="KW-0949">S-adenosyl-L-methionine</keyword>
<protein>
    <submittedName>
        <fullName evidence="6">Class I SAM-dependent methyltransferase</fullName>
        <ecNumber evidence="6">2.1.-.-</ecNumber>
    </submittedName>
</protein>
<dbReference type="GO" id="GO:0008168">
    <property type="term" value="F:methyltransferase activity"/>
    <property type="evidence" value="ECO:0007669"/>
    <property type="project" value="UniProtKB-KW"/>
</dbReference>
<gene>
    <name evidence="6" type="ORF">QPX42_05885</name>
</gene>